<dbReference type="RefSeq" id="WP_307273984.1">
    <property type="nucleotide sequence ID" value="NZ_JAUSVX010000005.1"/>
</dbReference>
<proteinExistence type="predicted"/>
<evidence type="ECO:0000259" key="1">
    <source>
        <dbReference type="Pfam" id="PF07883"/>
    </source>
</evidence>
<name>A0ABU0J7N7_9HYPH</name>
<dbReference type="InterPro" id="IPR011051">
    <property type="entry name" value="RmlC_Cupin_sf"/>
</dbReference>
<dbReference type="Proteomes" id="UP001242480">
    <property type="component" value="Unassembled WGS sequence"/>
</dbReference>
<accession>A0ABU0J7N7</accession>
<comment type="caution">
    <text evidence="2">The sequence shown here is derived from an EMBL/GenBank/DDBJ whole genome shotgun (WGS) entry which is preliminary data.</text>
</comment>
<feature type="domain" description="Cupin type-2" evidence="1">
    <location>
        <begin position="29"/>
        <end position="98"/>
    </location>
</feature>
<dbReference type="CDD" id="cd06979">
    <property type="entry name" value="cupin_RemF-like"/>
    <property type="match status" value="1"/>
</dbReference>
<evidence type="ECO:0000313" key="2">
    <source>
        <dbReference type="EMBL" id="MDQ0470269.1"/>
    </source>
</evidence>
<dbReference type="InterPro" id="IPR014710">
    <property type="entry name" value="RmlC-like_jellyroll"/>
</dbReference>
<dbReference type="PANTHER" id="PTHR36440:SF1">
    <property type="entry name" value="PUTATIVE (AFU_ORTHOLOGUE AFUA_8G07350)-RELATED"/>
    <property type="match status" value="1"/>
</dbReference>
<gene>
    <name evidence="2" type="ORF">QO011_003285</name>
</gene>
<evidence type="ECO:0000313" key="3">
    <source>
        <dbReference type="Proteomes" id="UP001242480"/>
    </source>
</evidence>
<dbReference type="Gene3D" id="2.60.120.10">
    <property type="entry name" value="Jelly Rolls"/>
    <property type="match status" value="1"/>
</dbReference>
<dbReference type="Pfam" id="PF07883">
    <property type="entry name" value="Cupin_2"/>
    <property type="match status" value="1"/>
</dbReference>
<dbReference type="PANTHER" id="PTHR36440">
    <property type="entry name" value="PUTATIVE (AFU_ORTHOLOGUE AFUA_8G07350)-RELATED"/>
    <property type="match status" value="1"/>
</dbReference>
<sequence length="139" mass="15051">MSETIQFGGLELRFLRDKAETGGGLTLFEMTVQPNARMPVPHHHEGWDETIYGLAGETTWRIGGEDVALGPGEVVFIRRGVVHGFRNDGTGPARCLCILTPGVLGIGYFREMAALVAAGAPDPERMKEVMLRHGLVPAP</sequence>
<dbReference type="EMBL" id="JAUSVX010000005">
    <property type="protein sequence ID" value="MDQ0470269.1"/>
    <property type="molecule type" value="Genomic_DNA"/>
</dbReference>
<reference evidence="2 3" key="1">
    <citation type="submission" date="2023-07" db="EMBL/GenBank/DDBJ databases">
        <title>Genomic Encyclopedia of Type Strains, Phase IV (KMG-IV): sequencing the most valuable type-strain genomes for metagenomic binning, comparative biology and taxonomic classification.</title>
        <authorList>
            <person name="Goeker M."/>
        </authorList>
    </citation>
    <scope>NUCLEOTIDE SEQUENCE [LARGE SCALE GENOMIC DNA]</scope>
    <source>
        <strain evidence="2 3">DSM 19619</strain>
    </source>
</reference>
<dbReference type="SUPFAM" id="SSF51182">
    <property type="entry name" value="RmlC-like cupins"/>
    <property type="match status" value="1"/>
</dbReference>
<organism evidence="2 3">
    <name type="scientific">Labrys wisconsinensis</name>
    <dbReference type="NCBI Taxonomy" id="425677"/>
    <lineage>
        <taxon>Bacteria</taxon>
        <taxon>Pseudomonadati</taxon>
        <taxon>Pseudomonadota</taxon>
        <taxon>Alphaproteobacteria</taxon>
        <taxon>Hyphomicrobiales</taxon>
        <taxon>Xanthobacteraceae</taxon>
        <taxon>Labrys</taxon>
    </lineage>
</organism>
<protein>
    <submittedName>
        <fullName evidence="2">Quercetin dioxygenase-like cupin family protein</fullName>
    </submittedName>
</protein>
<keyword evidence="3" id="KW-1185">Reference proteome</keyword>
<dbReference type="InterPro" id="IPR053146">
    <property type="entry name" value="QDO-like"/>
</dbReference>
<dbReference type="InterPro" id="IPR013096">
    <property type="entry name" value="Cupin_2"/>
</dbReference>